<organism evidence="1">
    <name type="scientific">Tupanvirus soda lake</name>
    <dbReference type="NCBI Taxonomy" id="2126985"/>
    <lineage>
        <taxon>Viruses</taxon>
        <taxon>Varidnaviria</taxon>
        <taxon>Bamfordvirae</taxon>
        <taxon>Nucleocytoviricota</taxon>
        <taxon>Megaviricetes</taxon>
        <taxon>Imitervirales</taxon>
        <taxon>Mimiviridae</taxon>
        <taxon>Megamimivirinae</taxon>
        <taxon>Tupanvirus</taxon>
        <taxon>Tupanvirus salinum</taxon>
    </lineage>
</organism>
<name>A0A6N1NPX6_9VIRU</name>
<accession>A0A6N1NPX6</accession>
<dbReference type="EMBL" id="KY523104">
    <property type="protein sequence ID" value="QKU34807.1"/>
    <property type="molecule type" value="Genomic_DNA"/>
</dbReference>
<dbReference type="RefSeq" id="YP_010781456.1">
    <property type="nucleotide sequence ID" value="NC_075039.1"/>
</dbReference>
<evidence type="ECO:0000313" key="1">
    <source>
        <dbReference type="EMBL" id="QKU34807.1"/>
    </source>
</evidence>
<reference evidence="1" key="2">
    <citation type="journal article" date="2018" name="Nat. Commun.">
        <title>Tailed giant Tupanvirus possesses the most complete translational apparatus of the known virosphere.</title>
        <authorList>
            <person name="Abrahao J."/>
            <person name="Silva L."/>
            <person name="Silva L.S."/>
            <person name="Khalil J.Y.B."/>
            <person name="Rodrigues R."/>
            <person name="Arantes T."/>
            <person name="Assis F."/>
            <person name="Boratto P."/>
            <person name="Andrade M."/>
            <person name="Kroon E.G."/>
            <person name="Ribeiro B."/>
            <person name="Bergier I."/>
            <person name="Seligmann H."/>
            <person name="Ghigo E."/>
            <person name="Colson P."/>
            <person name="Levasseur A."/>
            <person name="Kroemer G."/>
            <person name="Raoult D."/>
            <person name="La Scola B."/>
        </authorList>
    </citation>
    <scope>NUCLEOTIDE SEQUENCE [LARGE SCALE GENOMIC DNA]</scope>
    <source>
        <strain evidence="1">Soda lake</strain>
    </source>
</reference>
<reference evidence="1" key="1">
    <citation type="submission" date="2017-01" db="EMBL/GenBank/DDBJ databases">
        <authorList>
            <person name="Assis F.L."/>
            <person name="Abrahao J.S."/>
            <person name="Silva L."/>
            <person name="Khalil J.B."/>
            <person name="Rodrigues R."/>
            <person name="Silva L.S."/>
            <person name="Arantes T."/>
            <person name="Boratto P."/>
            <person name="Andrade M."/>
            <person name="Kroon E.G."/>
            <person name="Ribeiro B."/>
            <person name="Bergier I."/>
            <person name="Seligmann H."/>
            <person name="Ghigo E."/>
            <person name="Colson P."/>
            <person name="Levasseur A."/>
            <person name="Raoult D."/>
            <person name="Scola B.L."/>
        </authorList>
    </citation>
    <scope>NUCLEOTIDE SEQUENCE</scope>
    <source>
        <strain evidence="1">Soda lake</strain>
    </source>
</reference>
<dbReference type="KEGG" id="vg:80518220"/>
<dbReference type="GeneID" id="80518220"/>
<proteinExistence type="predicted"/>
<sequence length="138" mass="16111">MICGLPKCKKISAKYGVCEFHKAWAFVPEDKQLINMLDTYKNLMLDLEKENEVLKEKNINIMNIQSCWNNDIIGNIRTKDFPEPFIKAGIIMEEMDTLINKMQKTYDPKLVYNCTIRARHQCGPPCECIHCKLKIKNK</sequence>
<protein>
    <submittedName>
        <fullName evidence="1">Putative orfan</fullName>
    </submittedName>
</protein>